<feature type="region of interest" description="Disordered" evidence="1">
    <location>
        <begin position="48"/>
        <end position="71"/>
    </location>
</feature>
<name>A0A834I4R8_RHYFE</name>
<accession>A0A834I4R8</accession>
<evidence type="ECO:0000313" key="3">
    <source>
        <dbReference type="Proteomes" id="UP000625711"/>
    </source>
</evidence>
<reference evidence="2" key="1">
    <citation type="submission" date="2020-08" db="EMBL/GenBank/DDBJ databases">
        <title>Genome sequencing and assembly of the red palm weevil Rhynchophorus ferrugineus.</title>
        <authorList>
            <person name="Dias G.B."/>
            <person name="Bergman C.M."/>
            <person name="Manee M."/>
        </authorList>
    </citation>
    <scope>NUCLEOTIDE SEQUENCE</scope>
    <source>
        <strain evidence="2">AA-2017</strain>
        <tissue evidence="2">Whole larva</tissue>
    </source>
</reference>
<sequence>MFIKHTLTPTFQLDFKPIPELYFASNSAFLFCINSSWLEIEQKSRNERATSCQARKPNSETFGPGKDMSTSTLSKHSSMYMIDEEIIWSEAKRMNWGRPFKMVFGTVSRRLVVSNSFKVTKDTSYKSTSICMCEAIGRMERRSY</sequence>
<dbReference type="Proteomes" id="UP000625711">
    <property type="component" value="Unassembled WGS sequence"/>
</dbReference>
<protein>
    <submittedName>
        <fullName evidence="2">Uncharacterized protein</fullName>
    </submittedName>
</protein>
<dbReference type="AlphaFoldDB" id="A0A834I4R8"/>
<keyword evidence="3" id="KW-1185">Reference proteome</keyword>
<gene>
    <name evidence="2" type="ORF">GWI33_014296</name>
</gene>
<dbReference type="EMBL" id="JAACXV010013639">
    <property type="protein sequence ID" value="KAF7272959.1"/>
    <property type="molecule type" value="Genomic_DNA"/>
</dbReference>
<organism evidence="2 3">
    <name type="scientific">Rhynchophorus ferrugineus</name>
    <name type="common">Red palm weevil</name>
    <name type="synonym">Curculio ferrugineus</name>
    <dbReference type="NCBI Taxonomy" id="354439"/>
    <lineage>
        <taxon>Eukaryota</taxon>
        <taxon>Metazoa</taxon>
        <taxon>Ecdysozoa</taxon>
        <taxon>Arthropoda</taxon>
        <taxon>Hexapoda</taxon>
        <taxon>Insecta</taxon>
        <taxon>Pterygota</taxon>
        <taxon>Neoptera</taxon>
        <taxon>Endopterygota</taxon>
        <taxon>Coleoptera</taxon>
        <taxon>Polyphaga</taxon>
        <taxon>Cucujiformia</taxon>
        <taxon>Curculionidae</taxon>
        <taxon>Dryophthorinae</taxon>
        <taxon>Rhynchophorus</taxon>
    </lineage>
</organism>
<comment type="caution">
    <text evidence="2">The sequence shown here is derived from an EMBL/GenBank/DDBJ whole genome shotgun (WGS) entry which is preliminary data.</text>
</comment>
<evidence type="ECO:0000256" key="1">
    <source>
        <dbReference type="SAM" id="MobiDB-lite"/>
    </source>
</evidence>
<proteinExistence type="predicted"/>
<evidence type="ECO:0000313" key="2">
    <source>
        <dbReference type="EMBL" id="KAF7272959.1"/>
    </source>
</evidence>